<feature type="transmembrane region" description="Helical" evidence="5">
    <location>
        <begin position="107"/>
        <end position="124"/>
    </location>
</feature>
<feature type="transmembrane region" description="Helical" evidence="5">
    <location>
        <begin position="157"/>
        <end position="176"/>
    </location>
</feature>
<comment type="caution">
    <text evidence="7">The sequence shown here is derived from an EMBL/GenBank/DDBJ whole genome shotgun (WGS) entry which is preliminary data.</text>
</comment>
<feature type="transmembrane region" description="Helical" evidence="5">
    <location>
        <begin position="314"/>
        <end position="333"/>
    </location>
</feature>
<gene>
    <name evidence="7" type="ORF">J2X07_002285</name>
</gene>
<keyword evidence="3 5" id="KW-1133">Transmembrane helix</keyword>
<dbReference type="GO" id="GO:0016874">
    <property type="term" value="F:ligase activity"/>
    <property type="evidence" value="ECO:0007669"/>
    <property type="project" value="UniProtKB-KW"/>
</dbReference>
<feature type="transmembrane region" description="Helical" evidence="5">
    <location>
        <begin position="188"/>
        <end position="206"/>
    </location>
</feature>
<reference evidence="7 8" key="1">
    <citation type="submission" date="2023-07" db="EMBL/GenBank/DDBJ databases">
        <title>Sorghum-associated microbial communities from plants grown in Nebraska, USA.</title>
        <authorList>
            <person name="Schachtman D."/>
        </authorList>
    </citation>
    <scope>NUCLEOTIDE SEQUENCE [LARGE SCALE GENOMIC DNA]</scope>
    <source>
        <strain evidence="7 8">BE211</strain>
    </source>
</reference>
<keyword evidence="7" id="KW-0436">Ligase</keyword>
<dbReference type="EMBL" id="JAVDWA010000003">
    <property type="protein sequence ID" value="MDR7073299.1"/>
    <property type="molecule type" value="Genomic_DNA"/>
</dbReference>
<dbReference type="InterPro" id="IPR007016">
    <property type="entry name" value="O-antigen_ligase-rel_domated"/>
</dbReference>
<keyword evidence="4 5" id="KW-0472">Membrane</keyword>
<dbReference type="Proteomes" id="UP001258181">
    <property type="component" value="Unassembled WGS sequence"/>
</dbReference>
<name>A0ABU1U1G4_9BACL</name>
<feature type="transmembrane region" description="Helical" evidence="5">
    <location>
        <begin position="368"/>
        <end position="386"/>
    </location>
</feature>
<evidence type="ECO:0000313" key="8">
    <source>
        <dbReference type="Proteomes" id="UP001258181"/>
    </source>
</evidence>
<protein>
    <submittedName>
        <fullName evidence="7">O-antigen ligase</fullName>
    </submittedName>
</protein>
<keyword evidence="2 5" id="KW-0812">Transmembrane</keyword>
<feature type="transmembrane region" description="Helical" evidence="5">
    <location>
        <begin position="78"/>
        <end position="95"/>
    </location>
</feature>
<feature type="transmembrane region" description="Helical" evidence="5">
    <location>
        <begin position="12"/>
        <end position="34"/>
    </location>
</feature>
<evidence type="ECO:0000256" key="1">
    <source>
        <dbReference type="ARBA" id="ARBA00004141"/>
    </source>
</evidence>
<dbReference type="PANTHER" id="PTHR37422:SF13">
    <property type="entry name" value="LIPOPOLYSACCHARIDE BIOSYNTHESIS PROTEIN PA4999-RELATED"/>
    <property type="match status" value="1"/>
</dbReference>
<comment type="subcellular location">
    <subcellularLocation>
        <location evidence="1">Membrane</location>
        <topology evidence="1">Multi-pass membrane protein</topology>
    </subcellularLocation>
</comment>
<feature type="domain" description="O-antigen ligase-related" evidence="6">
    <location>
        <begin position="200"/>
        <end position="323"/>
    </location>
</feature>
<feature type="transmembrane region" description="Helical" evidence="5">
    <location>
        <begin position="54"/>
        <end position="73"/>
    </location>
</feature>
<evidence type="ECO:0000256" key="5">
    <source>
        <dbReference type="SAM" id="Phobius"/>
    </source>
</evidence>
<organism evidence="7 8">
    <name type="scientific">Fictibacillus barbaricus</name>
    <dbReference type="NCBI Taxonomy" id="182136"/>
    <lineage>
        <taxon>Bacteria</taxon>
        <taxon>Bacillati</taxon>
        <taxon>Bacillota</taxon>
        <taxon>Bacilli</taxon>
        <taxon>Bacillales</taxon>
        <taxon>Fictibacillaceae</taxon>
        <taxon>Fictibacillus</taxon>
    </lineage>
</organism>
<evidence type="ECO:0000313" key="7">
    <source>
        <dbReference type="EMBL" id="MDR7073299.1"/>
    </source>
</evidence>
<dbReference type="PANTHER" id="PTHR37422">
    <property type="entry name" value="TEICHURONIC ACID BIOSYNTHESIS PROTEIN TUAE"/>
    <property type="match status" value="1"/>
</dbReference>
<proteinExistence type="predicted"/>
<keyword evidence="8" id="KW-1185">Reference proteome</keyword>
<feature type="transmembrane region" description="Helical" evidence="5">
    <location>
        <begin position="212"/>
        <end position="228"/>
    </location>
</feature>
<dbReference type="RefSeq" id="WP_310258800.1">
    <property type="nucleotide sequence ID" value="NZ_JAVDWA010000003.1"/>
</dbReference>
<evidence type="ECO:0000256" key="2">
    <source>
        <dbReference type="ARBA" id="ARBA00022692"/>
    </source>
</evidence>
<dbReference type="Pfam" id="PF04932">
    <property type="entry name" value="Wzy_C"/>
    <property type="match status" value="1"/>
</dbReference>
<dbReference type="InterPro" id="IPR051533">
    <property type="entry name" value="WaaL-like"/>
</dbReference>
<sequence>MKNFIIGFIKKYFLEIGIFLCFVLPPVGITYLLLTGWYSLHQVCKEGKKINLSPGLFLIGCMFVSSIGAAVIMKNYSFFLVSALLLAYFGLYIRIKNEGVQKVLSGFKWITIFGGLYFYSLYPFQQIIMNHKILSYFTGTALLGVSNVHDYQRLIGAGYNPNFSVAVLLFGLSFLLAEGMKNLRKRSYFKLSLQAAIACMFVHAIVLTGSRAGFGIMFVIFLLFIFRLNKLWTLILTMMMGLNIQHILNWMPRSDQLFESADIRKEIWRHSFELWQKHSLFGMTPLGFKKEYYHYFLEKIPHAHNMLLGIFTEYGALGGIAFLTVVVINGYKVFSLYFSKQDNKVYLDVFLFSLPVVLLTGVFDYVLYSPQVALLIIILMACWDKYTERLTMLNPKVVYAAKRVVSSTLKTSKEKSHSKL</sequence>
<evidence type="ECO:0000256" key="3">
    <source>
        <dbReference type="ARBA" id="ARBA00022989"/>
    </source>
</evidence>
<accession>A0ABU1U1G4</accession>
<evidence type="ECO:0000256" key="4">
    <source>
        <dbReference type="ARBA" id="ARBA00023136"/>
    </source>
</evidence>
<evidence type="ECO:0000259" key="6">
    <source>
        <dbReference type="Pfam" id="PF04932"/>
    </source>
</evidence>